<dbReference type="AlphaFoldDB" id="A0A2K3KNH0"/>
<feature type="region of interest" description="Disordered" evidence="1">
    <location>
        <begin position="1"/>
        <end position="37"/>
    </location>
</feature>
<evidence type="ECO:0000313" key="3">
    <source>
        <dbReference type="Proteomes" id="UP000236291"/>
    </source>
</evidence>
<evidence type="ECO:0000313" key="2">
    <source>
        <dbReference type="EMBL" id="PNX67809.1"/>
    </source>
</evidence>
<dbReference type="Proteomes" id="UP000236291">
    <property type="component" value="Unassembled WGS sequence"/>
</dbReference>
<comment type="caution">
    <text evidence="2">The sequence shown here is derived from an EMBL/GenBank/DDBJ whole genome shotgun (WGS) entry which is preliminary data.</text>
</comment>
<organism evidence="2 3">
    <name type="scientific">Trifolium pratense</name>
    <name type="common">Red clover</name>
    <dbReference type="NCBI Taxonomy" id="57577"/>
    <lineage>
        <taxon>Eukaryota</taxon>
        <taxon>Viridiplantae</taxon>
        <taxon>Streptophyta</taxon>
        <taxon>Embryophyta</taxon>
        <taxon>Tracheophyta</taxon>
        <taxon>Spermatophyta</taxon>
        <taxon>Magnoliopsida</taxon>
        <taxon>eudicotyledons</taxon>
        <taxon>Gunneridae</taxon>
        <taxon>Pentapetalae</taxon>
        <taxon>rosids</taxon>
        <taxon>fabids</taxon>
        <taxon>Fabales</taxon>
        <taxon>Fabaceae</taxon>
        <taxon>Papilionoideae</taxon>
        <taxon>50 kb inversion clade</taxon>
        <taxon>NPAAA clade</taxon>
        <taxon>Hologalegina</taxon>
        <taxon>IRL clade</taxon>
        <taxon>Trifolieae</taxon>
        <taxon>Trifolium</taxon>
    </lineage>
</organism>
<reference evidence="2 3" key="1">
    <citation type="journal article" date="2014" name="Am. J. Bot.">
        <title>Genome assembly and annotation for red clover (Trifolium pratense; Fabaceae).</title>
        <authorList>
            <person name="Istvanek J."/>
            <person name="Jaros M."/>
            <person name="Krenek A."/>
            <person name="Repkova J."/>
        </authorList>
    </citation>
    <scope>NUCLEOTIDE SEQUENCE [LARGE SCALE GENOMIC DNA]</scope>
    <source>
        <strain evidence="3">cv. Tatra</strain>
        <tissue evidence="2">Young leaves</tissue>
    </source>
</reference>
<protein>
    <submittedName>
        <fullName evidence="2">Uncharacterized protein</fullName>
    </submittedName>
</protein>
<feature type="non-terminal residue" evidence="2">
    <location>
        <position position="37"/>
    </location>
</feature>
<reference evidence="2 3" key="2">
    <citation type="journal article" date="2017" name="Front. Plant Sci.">
        <title>Gene Classification and Mining of Molecular Markers Useful in Red Clover (Trifolium pratense) Breeding.</title>
        <authorList>
            <person name="Istvanek J."/>
            <person name="Dluhosova J."/>
            <person name="Dluhos P."/>
            <person name="Patkova L."/>
            <person name="Nedelnik J."/>
            <person name="Repkova J."/>
        </authorList>
    </citation>
    <scope>NUCLEOTIDE SEQUENCE [LARGE SCALE GENOMIC DNA]</scope>
    <source>
        <strain evidence="3">cv. Tatra</strain>
        <tissue evidence="2">Young leaves</tissue>
    </source>
</reference>
<evidence type="ECO:0000256" key="1">
    <source>
        <dbReference type="SAM" id="MobiDB-lite"/>
    </source>
</evidence>
<sequence>MNEIMDLQKTDEETQEKKLIEDGKAPEFKLGPDNVLR</sequence>
<dbReference type="EMBL" id="ASHM01216533">
    <property type="protein sequence ID" value="PNX67809.1"/>
    <property type="molecule type" value="Genomic_DNA"/>
</dbReference>
<feature type="compositionally biased region" description="Basic and acidic residues" evidence="1">
    <location>
        <begin position="1"/>
        <end position="27"/>
    </location>
</feature>
<name>A0A2K3KNH0_TRIPR</name>
<gene>
    <name evidence="2" type="ORF">L195_g063690</name>
</gene>
<proteinExistence type="predicted"/>
<accession>A0A2K3KNH0</accession>